<dbReference type="GO" id="GO:0016020">
    <property type="term" value="C:membrane"/>
    <property type="evidence" value="ECO:0007669"/>
    <property type="project" value="TreeGrafter"/>
</dbReference>
<evidence type="ECO:0000313" key="5">
    <source>
        <dbReference type="Proteomes" id="UP001501920"/>
    </source>
</evidence>
<sequence length="261" mass="29317">SINNYKGRIWGPDNGRPVLCIHGWSDNSGSFNNLISLLPSDWRCLAIDLPGHGFSSHRPAGVFYGFPYYVADMRRVLEAVQWKCFSAIGHSMGNALYPEMVEAIVLLDSFGLLPAHKKEINNIIRKGMDEMIEYEKKMGGRKEKIYTFEAAEERLKATNPFLSDQSAQTLLERGVKQTNIARMDLEQCLDLQAQIKAKLLLIHTIVTVEGNHHIHLNDPAVVAPIITDFLQSVTAEDAANQACLPLPDFLFFCMFVPLRSL</sequence>
<dbReference type="GO" id="GO:0016787">
    <property type="term" value="F:hydrolase activity"/>
    <property type="evidence" value="ECO:0007669"/>
    <property type="project" value="UniProtKB-KW"/>
</dbReference>
<evidence type="ECO:0000259" key="3">
    <source>
        <dbReference type="Pfam" id="PF00561"/>
    </source>
</evidence>
<dbReference type="Ensembl" id="ENSPNAT00000045855.1">
    <property type="protein sequence ID" value="ENSPNAP00000059677.1"/>
    <property type="gene ID" value="ENSPNAG00000035916.1"/>
</dbReference>
<keyword evidence="2" id="KW-0378">Hydrolase</keyword>
<dbReference type="InterPro" id="IPR029058">
    <property type="entry name" value="AB_hydrolase_fold"/>
</dbReference>
<reference evidence="4 5" key="1">
    <citation type="submission" date="2020-10" db="EMBL/GenBank/DDBJ databases">
        <title>Pygocentrus nattereri (red-bellied piranha) genome, fPygNat1, primary haplotype.</title>
        <authorList>
            <person name="Myers G."/>
            <person name="Meyer A."/>
            <person name="Karagic N."/>
            <person name="Pippel M."/>
            <person name="Winkler S."/>
            <person name="Tracey A."/>
            <person name="Wood J."/>
            <person name="Formenti G."/>
            <person name="Howe K."/>
            <person name="Fedrigo O."/>
            <person name="Jarvis E.D."/>
        </authorList>
    </citation>
    <scope>NUCLEOTIDE SEQUENCE [LARGE SCALE GENOMIC DNA]</scope>
</reference>
<dbReference type="AlphaFoldDB" id="A0AAR2KB53"/>
<dbReference type="Proteomes" id="UP001501920">
    <property type="component" value="Chromosome 12"/>
</dbReference>
<name>A0AAR2KB53_PYGNA</name>
<dbReference type="SUPFAM" id="SSF53474">
    <property type="entry name" value="alpha/beta-Hydrolases"/>
    <property type="match status" value="1"/>
</dbReference>
<proteinExistence type="inferred from homology"/>
<comment type="similarity">
    <text evidence="1">Belongs to the AB hydrolase superfamily.</text>
</comment>
<reference evidence="4" key="2">
    <citation type="submission" date="2025-08" db="UniProtKB">
        <authorList>
            <consortium name="Ensembl"/>
        </authorList>
    </citation>
    <scope>IDENTIFICATION</scope>
</reference>
<dbReference type="GeneTree" id="ENSGT00530000063960"/>
<evidence type="ECO:0000256" key="2">
    <source>
        <dbReference type="ARBA" id="ARBA00022801"/>
    </source>
</evidence>
<reference evidence="4" key="3">
    <citation type="submission" date="2025-09" db="UniProtKB">
        <authorList>
            <consortium name="Ensembl"/>
        </authorList>
    </citation>
    <scope>IDENTIFICATION</scope>
</reference>
<accession>A0AAR2KB53</accession>
<dbReference type="PANTHER" id="PTHR43798">
    <property type="entry name" value="MONOACYLGLYCEROL LIPASE"/>
    <property type="match status" value="1"/>
</dbReference>
<protein>
    <recommendedName>
        <fullName evidence="3">AB hydrolase-1 domain-containing protein</fullName>
    </recommendedName>
</protein>
<evidence type="ECO:0000313" key="4">
    <source>
        <dbReference type="Ensembl" id="ENSPNAP00000059677.1"/>
    </source>
</evidence>
<dbReference type="InterPro" id="IPR000073">
    <property type="entry name" value="AB_hydrolase_1"/>
</dbReference>
<feature type="domain" description="AB hydrolase-1" evidence="3">
    <location>
        <begin position="17"/>
        <end position="93"/>
    </location>
</feature>
<dbReference type="InterPro" id="IPR050266">
    <property type="entry name" value="AB_hydrolase_sf"/>
</dbReference>
<dbReference type="PANTHER" id="PTHR43798:SF14">
    <property type="entry name" value="SERINE HYDROLASE-LIKE PROTEIN DDB_G0286239"/>
    <property type="match status" value="1"/>
</dbReference>
<organism evidence="4 5">
    <name type="scientific">Pygocentrus nattereri</name>
    <name type="common">Red-bellied piranha</name>
    <dbReference type="NCBI Taxonomy" id="42514"/>
    <lineage>
        <taxon>Eukaryota</taxon>
        <taxon>Metazoa</taxon>
        <taxon>Chordata</taxon>
        <taxon>Craniata</taxon>
        <taxon>Vertebrata</taxon>
        <taxon>Euteleostomi</taxon>
        <taxon>Actinopterygii</taxon>
        <taxon>Neopterygii</taxon>
        <taxon>Teleostei</taxon>
        <taxon>Ostariophysi</taxon>
        <taxon>Characiformes</taxon>
        <taxon>Characoidei</taxon>
        <taxon>Pygocentrus</taxon>
    </lineage>
</organism>
<evidence type="ECO:0000256" key="1">
    <source>
        <dbReference type="ARBA" id="ARBA00008645"/>
    </source>
</evidence>
<dbReference type="Gene3D" id="3.40.50.1820">
    <property type="entry name" value="alpha/beta hydrolase"/>
    <property type="match status" value="1"/>
</dbReference>
<keyword evidence="5" id="KW-1185">Reference proteome</keyword>
<dbReference type="Pfam" id="PF00561">
    <property type="entry name" value="Abhydrolase_1"/>
    <property type="match status" value="1"/>
</dbReference>